<gene>
    <name evidence="2" type="ORF">KVT40_004079</name>
</gene>
<name>A0A8K0L5S8_9PEZI</name>
<keyword evidence="1" id="KW-0472">Membrane</keyword>
<reference evidence="2" key="1">
    <citation type="submission" date="2021-07" db="EMBL/GenBank/DDBJ databases">
        <title>Elsinoe batatas strain:CRI-CJ2 Genome sequencing and assembly.</title>
        <authorList>
            <person name="Huang L."/>
        </authorList>
    </citation>
    <scope>NUCLEOTIDE SEQUENCE</scope>
    <source>
        <strain evidence="2">CRI-CJ2</strain>
    </source>
</reference>
<evidence type="ECO:0000256" key="1">
    <source>
        <dbReference type="SAM" id="Phobius"/>
    </source>
</evidence>
<proteinExistence type="predicted"/>
<organism evidence="2 3">
    <name type="scientific">Elsinoe batatas</name>
    <dbReference type="NCBI Taxonomy" id="2601811"/>
    <lineage>
        <taxon>Eukaryota</taxon>
        <taxon>Fungi</taxon>
        <taxon>Dikarya</taxon>
        <taxon>Ascomycota</taxon>
        <taxon>Pezizomycotina</taxon>
        <taxon>Dothideomycetes</taxon>
        <taxon>Dothideomycetidae</taxon>
        <taxon>Myriangiales</taxon>
        <taxon>Elsinoaceae</taxon>
        <taxon>Elsinoe</taxon>
    </lineage>
</organism>
<feature type="transmembrane region" description="Helical" evidence="1">
    <location>
        <begin position="118"/>
        <end position="139"/>
    </location>
</feature>
<comment type="caution">
    <text evidence="2">The sequence shown here is derived from an EMBL/GenBank/DDBJ whole genome shotgun (WGS) entry which is preliminary data.</text>
</comment>
<protein>
    <submittedName>
        <fullName evidence="2">Uncharacterized protein</fullName>
    </submittedName>
</protein>
<feature type="transmembrane region" description="Helical" evidence="1">
    <location>
        <begin position="549"/>
        <end position="570"/>
    </location>
</feature>
<evidence type="ECO:0000313" key="2">
    <source>
        <dbReference type="EMBL" id="KAG8628206.1"/>
    </source>
</evidence>
<keyword evidence="3" id="KW-1185">Reference proteome</keyword>
<accession>A0A8K0L5S8</accession>
<dbReference type="AlphaFoldDB" id="A0A8K0L5S8"/>
<evidence type="ECO:0000313" key="3">
    <source>
        <dbReference type="Proteomes" id="UP000809789"/>
    </source>
</evidence>
<dbReference type="Proteomes" id="UP000809789">
    <property type="component" value="Unassembled WGS sequence"/>
</dbReference>
<keyword evidence="1" id="KW-1133">Transmembrane helix</keyword>
<sequence>MTGTILGDGVIVHHGSWYNNAEGLWILTLTNMEANYLLAAIALYITFYSQDFWYAVRWVLHSFRYSDPNPQHVIHHQLQVALRNSGNPGSYLYKCILIWWAWRKVVAARALRRCGLEIFYSLVVFGGWILAGVFIAVVLEEVPKDVLLAADPTCGLEYKNWTLQPDEQLSWLRYREQVVESQMPRVDGCWFGNWTKAACSFYPVPKFEMESEPGECPLSNHTLCTSTPIEFHVGPVRSDHDLGIDTTPEEAVVYNRVTTCSTINLEPYVTNIVVNRSVSDNDDIPLGSISKQFDIGNHIRMDGEDPITLSLVNKSSLYGYYIDSWQDADPESTINWAPREDIFPHEGNWNLFFLRQVSLRYTSPLDDAFMRSTNPTPQRVEDPLYYKTDLFAPNDPYTSLACLTRHQFCKVDNSSCTDWMKFEHLGPLDLSPATFSPTQDIIIQRIVNQTSQFGLASIVRDLGSQALFASQSLIEDINIGSFSDRQWTTEVERWIASTLAVLQYQITFLVRGFETQVNGTAPMVQGRPELKALCGRQRVTQTGVNTRNFHFIGVLACFLVGIVVNAMSLFGSKLNDLVQRFRTSERPGKEWNQDGLFQLHRRHLELDGVVGWEGLDEEIPVVDGVVERSTCKELGGESSGVQTKKGVVMRVQETV</sequence>
<feature type="transmembrane region" description="Helical" evidence="1">
    <location>
        <begin position="36"/>
        <end position="56"/>
    </location>
</feature>
<dbReference type="OrthoDB" id="3540210at2759"/>
<keyword evidence="1" id="KW-0812">Transmembrane</keyword>
<dbReference type="EMBL" id="JAESVG020000004">
    <property type="protein sequence ID" value="KAG8628206.1"/>
    <property type="molecule type" value="Genomic_DNA"/>
</dbReference>